<dbReference type="PANTHER" id="PTHR24350">
    <property type="entry name" value="SERINE/THREONINE-PROTEIN KINASE IAL-RELATED"/>
    <property type="match status" value="1"/>
</dbReference>
<dbReference type="InterPro" id="IPR030616">
    <property type="entry name" value="Aur-like"/>
</dbReference>
<evidence type="ECO:0000256" key="8">
    <source>
        <dbReference type="PROSITE-ProRule" id="PRU10141"/>
    </source>
</evidence>
<evidence type="ECO:0000256" key="6">
    <source>
        <dbReference type="PIRSR" id="PIRSR630616-1"/>
    </source>
</evidence>
<feature type="compositionally biased region" description="Gly residues" evidence="9">
    <location>
        <begin position="444"/>
        <end position="461"/>
    </location>
</feature>
<feature type="compositionally biased region" description="Polar residues" evidence="9">
    <location>
        <begin position="565"/>
        <end position="580"/>
    </location>
</feature>
<evidence type="ECO:0000256" key="3">
    <source>
        <dbReference type="ARBA" id="ARBA00022741"/>
    </source>
</evidence>
<feature type="compositionally biased region" description="Low complexity" evidence="9">
    <location>
        <begin position="583"/>
        <end position="596"/>
    </location>
</feature>
<dbReference type="InterPro" id="IPR000719">
    <property type="entry name" value="Prot_kinase_dom"/>
</dbReference>
<dbReference type="eggNOG" id="KOG0583">
    <property type="taxonomic scope" value="Eukaryota"/>
</dbReference>
<keyword evidence="5 7" id="KW-0067">ATP-binding</keyword>
<dbReference type="PROSITE" id="PS50011">
    <property type="entry name" value="PROTEIN_KINASE_DOM"/>
    <property type="match status" value="1"/>
</dbReference>
<feature type="region of interest" description="Disordered" evidence="9">
    <location>
        <begin position="1122"/>
        <end position="1174"/>
    </location>
</feature>
<feature type="compositionally biased region" description="Gly residues" evidence="9">
    <location>
        <begin position="510"/>
        <end position="522"/>
    </location>
</feature>
<feature type="region of interest" description="Disordered" evidence="9">
    <location>
        <begin position="330"/>
        <end position="529"/>
    </location>
</feature>
<dbReference type="Proteomes" id="UP000002630">
    <property type="component" value="Linkage Group LG33"/>
</dbReference>
<organism evidence="11 12">
    <name type="scientific">Ectocarpus siliculosus</name>
    <name type="common">Brown alga</name>
    <name type="synonym">Conferva siliculosa</name>
    <dbReference type="NCBI Taxonomy" id="2880"/>
    <lineage>
        <taxon>Eukaryota</taxon>
        <taxon>Sar</taxon>
        <taxon>Stramenopiles</taxon>
        <taxon>Ochrophyta</taxon>
        <taxon>PX clade</taxon>
        <taxon>Phaeophyceae</taxon>
        <taxon>Ectocarpales</taxon>
        <taxon>Ectocarpaceae</taxon>
        <taxon>Ectocarpus</taxon>
    </lineage>
</organism>
<accession>D7FSU0</accession>
<feature type="region of interest" description="Disordered" evidence="9">
    <location>
        <begin position="551"/>
        <end position="699"/>
    </location>
</feature>
<feature type="compositionally biased region" description="Low complexity" evidence="9">
    <location>
        <begin position="724"/>
        <end position="740"/>
    </location>
</feature>
<keyword evidence="3 7" id="KW-0547">Nucleotide-binding</keyword>
<feature type="compositionally biased region" description="Low complexity" evidence="9">
    <location>
        <begin position="1581"/>
        <end position="1591"/>
    </location>
</feature>
<keyword evidence="12" id="KW-1185">Reference proteome</keyword>
<keyword evidence="4" id="KW-0418">Kinase</keyword>
<feature type="compositionally biased region" description="Basic residues" evidence="9">
    <location>
        <begin position="1852"/>
        <end position="1861"/>
    </location>
</feature>
<dbReference type="OrthoDB" id="10469636at2759"/>
<evidence type="ECO:0000313" key="12">
    <source>
        <dbReference type="Proteomes" id="UP000002630"/>
    </source>
</evidence>
<feature type="compositionally biased region" description="Low complexity" evidence="9">
    <location>
        <begin position="355"/>
        <end position="368"/>
    </location>
</feature>
<feature type="binding site" evidence="7 8">
    <location>
        <position position="48"/>
    </location>
    <ligand>
        <name>ATP</name>
        <dbReference type="ChEBI" id="CHEBI:30616"/>
    </ligand>
</feature>
<feature type="compositionally biased region" description="Low complexity" evidence="9">
    <location>
        <begin position="1318"/>
        <end position="1327"/>
    </location>
</feature>
<feature type="compositionally biased region" description="Gly residues" evidence="9">
    <location>
        <begin position="826"/>
        <end position="837"/>
    </location>
</feature>
<evidence type="ECO:0000256" key="7">
    <source>
        <dbReference type="PIRSR" id="PIRSR630616-2"/>
    </source>
</evidence>
<name>D7FSU0_ECTSI</name>
<feature type="compositionally biased region" description="Polar residues" evidence="9">
    <location>
        <begin position="1599"/>
        <end position="1612"/>
    </location>
</feature>
<keyword evidence="2" id="KW-0808">Transferase</keyword>
<feature type="compositionally biased region" description="Low complexity" evidence="9">
    <location>
        <begin position="330"/>
        <end position="343"/>
    </location>
</feature>
<feature type="compositionally biased region" description="Acidic residues" evidence="9">
    <location>
        <begin position="1713"/>
        <end position="1722"/>
    </location>
</feature>
<feature type="region of interest" description="Disordered" evidence="9">
    <location>
        <begin position="161"/>
        <end position="181"/>
    </location>
</feature>
<dbReference type="EMBL" id="FN649758">
    <property type="protein sequence ID" value="CBJ31231.1"/>
    <property type="molecule type" value="Genomic_DNA"/>
</dbReference>
<feature type="compositionally biased region" description="Low complexity" evidence="9">
    <location>
        <begin position="1791"/>
        <end position="1806"/>
    </location>
</feature>
<dbReference type="PROSITE" id="PS00107">
    <property type="entry name" value="PROTEIN_KINASE_ATP"/>
    <property type="match status" value="1"/>
</dbReference>
<feature type="compositionally biased region" description="Low complexity" evidence="9">
    <location>
        <begin position="941"/>
        <end position="957"/>
    </location>
</feature>
<feature type="compositionally biased region" description="Low complexity" evidence="9">
    <location>
        <begin position="764"/>
        <end position="774"/>
    </location>
</feature>
<dbReference type="GO" id="GO:0005524">
    <property type="term" value="F:ATP binding"/>
    <property type="evidence" value="ECO:0007669"/>
    <property type="project" value="UniProtKB-UniRule"/>
</dbReference>
<evidence type="ECO:0000259" key="10">
    <source>
        <dbReference type="PROSITE" id="PS50011"/>
    </source>
</evidence>
<evidence type="ECO:0000313" key="11">
    <source>
        <dbReference type="EMBL" id="CBJ31231.1"/>
    </source>
</evidence>
<feature type="domain" description="Protein kinase" evidence="10">
    <location>
        <begin position="19"/>
        <end position="274"/>
    </location>
</feature>
<gene>
    <name evidence="11" type="ORF">Esi_0240_0004</name>
</gene>
<feature type="compositionally biased region" description="Low complexity" evidence="9">
    <location>
        <begin position="388"/>
        <end position="401"/>
    </location>
</feature>
<evidence type="ECO:0000256" key="9">
    <source>
        <dbReference type="SAM" id="MobiDB-lite"/>
    </source>
</evidence>
<feature type="compositionally biased region" description="Basic and acidic residues" evidence="9">
    <location>
        <begin position="1343"/>
        <end position="1354"/>
    </location>
</feature>
<feature type="compositionally biased region" description="Basic residues" evidence="9">
    <location>
        <begin position="163"/>
        <end position="173"/>
    </location>
</feature>
<feature type="region of interest" description="Disordered" evidence="9">
    <location>
        <begin position="724"/>
        <end position="1081"/>
    </location>
</feature>
<protein>
    <recommendedName>
        <fullName evidence="10">Protein kinase domain-containing protein</fullName>
    </recommendedName>
</protein>
<dbReference type="Pfam" id="PF00069">
    <property type="entry name" value="Pkinase"/>
    <property type="match status" value="2"/>
</dbReference>
<feature type="compositionally biased region" description="Low complexity" evidence="9">
    <location>
        <begin position="815"/>
        <end position="825"/>
    </location>
</feature>
<dbReference type="InParanoid" id="D7FSU0"/>
<evidence type="ECO:0000256" key="4">
    <source>
        <dbReference type="ARBA" id="ARBA00022777"/>
    </source>
</evidence>
<feature type="compositionally biased region" description="Low complexity" evidence="9">
    <location>
        <begin position="868"/>
        <end position="911"/>
    </location>
</feature>
<feature type="region of interest" description="Disordered" evidence="9">
    <location>
        <begin position="1229"/>
        <end position="1253"/>
    </location>
</feature>
<dbReference type="InterPro" id="IPR017441">
    <property type="entry name" value="Protein_kinase_ATP_BS"/>
</dbReference>
<feature type="compositionally biased region" description="Low complexity" evidence="9">
    <location>
        <begin position="640"/>
        <end position="653"/>
    </location>
</feature>
<evidence type="ECO:0000256" key="5">
    <source>
        <dbReference type="ARBA" id="ARBA00022840"/>
    </source>
</evidence>
<evidence type="ECO:0000256" key="1">
    <source>
        <dbReference type="ARBA" id="ARBA00022527"/>
    </source>
</evidence>
<feature type="region of interest" description="Disordered" evidence="9">
    <location>
        <begin position="1835"/>
        <end position="1861"/>
    </location>
</feature>
<dbReference type="SUPFAM" id="SSF56112">
    <property type="entry name" value="Protein kinase-like (PK-like)"/>
    <property type="match status" value="1"/>
</dbReference>
<feature type="region of interest" description="Disordered" evidence="9">
    <location>
        <begin position="1758"/>
        <end position="1810"/>
    </location>
</feature>
<feature type="compositionally biased region" description="Pro residues" evidence="9">
    <location>
        <begin position="654"/>
        <end position="670"/>
    </location>
</feature>
<keyword evidence="1" id="KW-0723">Serine/threonine-protein kinase</keyword>
<dbReference type="InterPro" id="IPR011009">
    <property type="entry name" value="Kinase-like_dom_sf"/>
</dbReference>
<dbReference type="GO" id="GO:0004674">
    <property type="term" value="F:protein serine/threonine kinase activity"/>
    <property type="evidence" value="ECO:0007669"/>
    <property type="project" value="UniProtKB-KW"/>
</dbReference>
<sequence length="1875" mass="188344">MGETSRRRPGVQGIMVGRYLMGEVVGKGVSSEVRLATDTANDELVALKIMLKEWIWKNDMSSLVRREIGIMKELDHPCVVKLVEVFNSETHVFMAMEAIEGRELRTELRREGYLSEERSRNIFQQLENVLLSEDGERIKLTDFELATHLDEWEGGSFQEGRKSWRARKSHRRQQSAGRTPAYAAPEVIAATEDHRYDARGVDTWCAGLCLFALVTGRLPFRAKGSEATLGIIQTMEPTYPEGLPPLLTDLLRGMLRKDPSKRLSVPAVMGHPWTSARLNTCVDLEEQTHLARMAVQEAKIAALEAERKAAFALAAQNSAALALAATGDASSAVEPPPAATAAAQGEEDKHDGRGIPRSRSGSGNRSLGGQTGGPAVASKAPGGEEEAAAAARTSSSSSSANQGGGRNFARLLRRRASMEETGRGGGGGKPPAQEKQAGPSSQRGRGGGTGGGGGGGGGGGPAMQRPASVDYRRDDVTLGPRQDNEWMTPPRDSSYPAVGSSLGRPEPPGGESGVAAGGGAGDECGRGPVVAGSVFAGTAESAAAAAAAATATGSGAVARRKMLRRSQSAVPSKGPVTNGTRGAAAEIAAAATVPEEAVGKGPSSSSSSSTSAAASNLVKQGSRSGIGKRGGSIRSKIRRSLSSVFGPTSSTSSSPPPDPAPVPVPLPPPIEHSTSLDSVLAPGAAKTPRAGASGGVSAVPPAINRCASFDLVVPAASTSTAAAAAAAASTSASFSSGAVSTPPPSQQPRADEKSLNAGTADGQAAAMPEAVAVANKEEAALQQPSALSRFLASTQREKKKMAQSVTPEPEPEPPAAAAATVAVATGDGGGGSGGGSADGLLPGERRQERPRSSSLTRAPPSDPTQGKSPPAGGARAVSGAAAEASVSAEAAAAAAAAAAEGGPWGENGAPGKMDGLDVSAGAPAAGTSGDLAATDTASAGSSPSHSVTAAAAAANSAKTRPLPGLQEGVRPAAGAPAATESLGEDNANSVVERWSRRIVATSSAAEAEQPTVPQEVTASAAEQPTVPQAATSEDSQQAVPLAAESGLMSEPKNVGASVTDDAPVSESAGANTPAAADEASAAMASLLEDGYPPGLPLAPAGPGALPIVLEGSACEATAPALGAHAADGSPPQLAGGSFSSAAHRRAPANNPKASYLRSDSEVSEATSAYEDPANEFDEVTRAVLARVDDLEEGDEPTGLMSAAAVGVALPSPDGERPLAGLSVLSRMGGAAAAEEEAEEPAGQGLPVDLPPTTPDGEETLAGLSILYADEKVKLAAAAVGAIDGVSALDNFAEEDNDVTASEESKAGEETPAVEKKPAAAAAEAEAASTDPVLEARSGGAEAIPDRRLLCRDGAQEEETPSTAVNGEGPVSGTEKMEEGGTAAEDVAGVPFASGGVVDTPLGNENPGILDEGAPADDASVAESRQADTDSPVEASSDKDHPQLKKSSSLPTYDEVVSYSGSWEEGGDTAVDVTGSVGQEEGCRDEVGGGGGGDDEGGDGEGCADNRQDVTGPELDDGGGDGSSGEKLAETGAGAETGEEGSIAAARDDVSVSTSTTATARSTSVQREATASGDDVPHTPMTAAATTAAATAVRVAPGQHRQQQKGTAGTRRSSPTREAEIPREPIDPSGGPTAVRITGSSQPSPSPVAPGRIGGGSGGSVGGIVTPQGFQPSTFKEMMTGVRDTPTAEKGYGSAAWDSPSQSRADGDGGGGGGEEEEEEEEAAAPRHGGGVVVQYKGGSSNAVTVRKMAELESIWGSAAAAGASDEDDGNDWRRASGRYRRINGEYRPPKTAASNMTTTNKTTTNALYGGAGGPLGQPAWSLDGTADKAATMAAALSGAGEDSKGATAPGKRQQKRGKSVGKKIYRMFGRKTEAK</sequence>
<reference evidence="11 12" key="1">
    <citation type="journal article" date="2010" name="Nature">
        <title>The Ectocarpus genome and the independent evolution of multicellularity in brown algae.</title>
        <authorList>
            <person name="Cock J.M."/>
            <person name="Sterck L."/>
            <person name="Rouze P."/>
            <person name="Scornet D."/>
            <person name="Allen A.E."/>
            <person name="Amoutzias G."/>
            <person name="Anthouard V."/>
            <person name="Artiguenave F."/>
            <person name="Aury J.M."/>
            <person name="Badger J.H."/>
            <person name="Beszteri B."/>
            <person name="Billiau K."/>
            <person name="Bonnet E."/>
            <person name="Bothwell J.H."/>
            <person name="Bowler C."/>
            <person name="Boyen C."/>
            <person name="Brownlee C."/>
            <person name="Carrano C.J."/>
            <person name="Charrier B."/>
            <person name="Cho G.Y."/>
            <person name="Coelho S.M."/>
            <person name="Collen J."/>
            <person name="Corre E."/>
            <person name="Da Silva C."/>
            <person name="Delage L."/>
            <person name="Delaroque N."/>
            <person name="Dittami S.M."/>
            <person name="Doulbeau S."/>
            <person name="Elias M."/>
            <person name="Farnham G."/>
            <person name="Gachon C.M."/>
            <person name="Gschloessl B."/>
            <person name="Heesch S."/>
            <person name="Jabbari K."/>
            <person name="Jubin C."/>
            <person name="Kawai H."/>
            <person name="Kimura K."/>
            <person name="Kloareg B."/>
            <person name="Kupper F.C."/>
            <person name="Lang D."/>
            <person name="Le Bail A."/>
            <person name="Leblanc C."/>
            <person name="Lerouge P."/>
            <person name="Lohr M."/>
            <person name="Lopez P.J."/>
            <person name="Martens C."/>
            <person name="Maumus F."/>
            <person name="Michel G."/>
            <person name="Miranda-Saavedra D."/>
            <person name="Morales J."/>
            <person name="Moreau H."/>
            <person name="Motomura T."/>
            <person name="Nagasato C."/>
            <person name="Napoli C.A."/>
            <person name="Nelson D.R."/>
            <person name="Nyvall-Collen P."/>
            <person name="Peters A.F."/>
            <person name="Pommier C."/>
            <person name="Potin P."/>
            <person name="Poulain J."/>
            <person name="Quesneville H."/>
            <person name="Read B."/>
            <person name="Rensing S.A."/>
            <person name="Ritter A."/>
            <person name="Rousvoal S."/>
            <person name="Samanta M."/>
            <person name="Samson G."/>
            <person name="Schroeder D.C."/>
            <person name="Segurens B."/>
            <person name="Strittmatter M."/>
            <person name="Tonon T."/>
            <person name="Tregear J.W."/>
            <person name="Valentin K."/>
            <person name="von Dassow P."/>
            <person name="Yamagishi T."/>
            <person name="Van de Peer Y."/>
            <person name="Wincker P."/>
        </authorList>
    </citation>
    <scope>NUCLEOTIDE SEQUENCE [LARGE SCALE GENOMIC DNA]</scope>
    <source>
        <strain evidence="12">Ec32 / CCAP1310/4</strain>
    </source>
</reference>
<evidence type="ECO:0000256" key="2">
    <source>
        <dbReference type="ARBA" id="ARBA00022679"/>
    </source>
</evidence>
<feature type="compositionally biased region" description="Polar residues" evidence="9">
    <location>
        <begin position="782"/>
        <end position="794"/>
    </location>
</feature>
<dbReference type="Gene3D" id="1.10.510.10">
    <property type="entry name" value="Transferase(Phosphotransferase) domain 1"/>
    <property type="match status" value="1"/>
</dbReference>
<feature type="compositionally biased region" description="Low complexity" evidence="9">
    <location>
        <begin position="1529"/>
        <end position="1564"/>
    </location>
</feature>
<feature type="region of interest" description="Disordered" evidence="9">
    <location>
        <begin position="1293"/>
        <end position="1732"/>
    </location>
</feature>
<feature type="compositionally biased region" description="Gly residues" evidence="9">
    <location>
        <begin position="1651"/>
        <end position="1661"/>
    </location>
</feature>
<feature type="compositionally biased region" description="Basic and acidic residues" evidence="9">
    <location>
        <begin position="1302"/>
        <end position="1317"/>
    </location>
</feature>
<proteinExistence type="predicted"/>
<feature type="active site" description="Proton acceptor" evidence="6">
    <location>
        <position position="142"/>
    </location>
</feature>
<dbReference type="EMBL" id="FN648421">
    <property type="protein sequence ID" value="CBJ31231.1"/>
    <property type="molecule type" value="Genomic_DNA"/>
</dbReference>
<feature type="compositionally biased region" description="Low complexity" evidence="9">
    <location>
        <begin position="603"/>
        <end position="625"/>
    </location>
</feature>
<feature type="compositionally biased region" description="Polar residues" evidence="9">
    <location>
        <begin position="1011"/>
        <end position="1038"/>
    </location>
</feature>
<feature type="compositionally biased region" description="Basic and acidic residues" evidence="9">
    <location>
        <begin position="1614"/>
        <end position="1625"/>
    </location>
</feature>